<dbReference type="Proteomes" id="UP001596253">
    <property type="component" value="Unassembled WGS sequence"/>
</dbReference>
<keyword evidence="1" id="KW-0812">Transmembrane</keyword>
<evidence type="ECO:0000256" key="1">
    <source>
        <dbReference type="SAM" id="Phobius"/>
    </source>
</evidence>
<protein>
    <recommendedName>
        <fullName evidence="4">Integral membrane protein</fullName>
    </recommendedName>
</protein>
<name>A0ABW1R4I6_9LACO</name>
<dbReference type="EMBL" id="JBHSSD010000039">
    <property type="protein sequence ID" value="MFC6164789.1"/>
    <property type="molecule type" value="Genomic_DNA"/>
</dbReference>
<gene>
    <name evidence="2" type="ORF">ACFP3T_08935</name>
</gene>
<organism evidence="2 3">
    <name type="scientific">Lactiplantibacillus dongliensis</name>
    <dbReference type="NCBI Taxonomy" id="2559919"/>
    <lineage>
        <taxon>Bacteria</taxon>
        <taxon>Bacillati</taxon>
        <taxon>Bacillota</taxon>
        <taxon>Bacilli</taxon>
        <taxon>Lactobacillales</taxon>
        <taxon>Lactobacillaceae</taxon>
        <taxon>Lactiplantibacillus</taxon>
    </lineage>
</organism>
<feature type="transmembrane region" description="Helical" evidence="1">
    <location>
        <begin position="9"/>
        <end position="32"/>
    </location>
</feature>
<evidence type="ECO:0000313" key="2">
    <source>
        <dbReference type="EMBL" id="MFC6164789.1"/>
    </source>
</evidence>
<comment type="caution">
    <text evidence="2">The sequence shown here is derived from an EMBL/GenBank/DDBJ whole genome shotgun (WGS) entry which is preliminary data.</text>
</comment>
<dbReference type="RefSeq" id="WP_137641164.1">
    <property type="nucleotide sequence ID" value="NZ_BJDK01000042.1"/>
</dbReference>
<proteinExistence type="predicted"/>
<keyword evidence="1" id="KW-1133">Transmembrane helix</keyword>
<evidence type="ECO:0000313" key="3">
    <source>
        <dbReference type="Proteomes" id="UP001596253"/>
    </source>
</evidence>
<evidence type="ECO:0008006" key="4">
    <source>
        <dbReference type="Google" id="ProtNLM"/>
    </source>
</evidence>
<reference evidence="3" key="1">
    <citation type="journal article" date="2019" name="Int. J. Syst. Evol. Microbiol.">
        <title>The Global Catalogue of Microorganisms (GCM) 10K type strain sequencing project: providing services to taxonomists for standard genome sequencing and annotation.</title>
        <authorList>
            <consortium name="The Broad Institute Genomics Platform"/>
            <consortium name="The Broad Institute Genome Sequencing Center for Infectious Disease"/>
            <person name="Wu L."/>
            <person name="Ma J."/>
        </authorList>
    </citation>
    <scope>NUCLEOTIDE SEQUENCE [LARGE SCALE GENOMIC DNA]</scope>
    <source>
        <strain evidence="3">CCM 8932</strain>
    </source>
</reference>
<feature type="transmembrane region" description="Helical" evidence="1">
    <location>
        <begin position="68"/>
        <end position="86"/>
    </location>
</feature>
<sequence length="88" mass="9744">MKPLRQASLLIRLLLLTGCWILIQVLLLPLALHQNDLVMLYSSIGLLSLIIGVTGYDSYCAIHHTNAACFILIDLLTLALAGWLLFLI</sequence>
<keyword evidence="1" id="KW-0472">Membrane</keyword>
<keyword evidence="3" id="KW-1185">Reference proteome</keyword>
<feature type="transmembrane region" description="Helical" evidence="1">
    <location>
        <begin position="38"/>
        <end position="56"/>
    </location>
</feature>
<accession>A0ABW1R4I6</accession>